<name>A0AAV7J7S7_COTGL</name>
<dbReference type="EMBL" id="JAHXZJ010000001">
    <property type="protein sequence ID" value="KAH0567863.1"/>
    <property type="molecule type" value="Genomic_DNA"/>
</dbReference>
<organism evidence="1 2">
    <name type="scientific">Cotesia glomerata</name>
    <name type="common">Lepidopteran parasitic wasp</name>
    <name type="synonym">Apanteles glomeratus</name>
    <dbReference type="NCBI Taxonomy" id="32391"/>
    <lineage>
        <taxon>Eukaryota</taxon>
        <taxon>Metazoa</taxon>
        <taxon>Ecdysozoa</taxon>
        <taxon>Arthropoda</taxon>
        <taxon>Hexapoda</taxon>
        <taxon>Insecta</taxon>
        <taxon>Pterygota</taxon>
        <taxon>Neoptera</taxon>
        <taxon>Endopterygota</taxon>
        <taxon>Hymenoptera</taxon>
        <taxon>Apocrita</taxon>
        <taxon>Ichneumonoidea</taxon>
        <taxon>Braconidae</taxon>
        <taxon>Microgastrinae</taxon>
        <taxon>Cotesia</taxon>
    </lineage>
</organism>
<comment type="caution">
    <text evidence="1">The sequence shown here is derived from an EMBL/GenBank/DDBJ whole genome shotgun (WGS) entry which is preliminary data.</text>
</comment>
<accession>A0AAV7J7S7</accession>
<gene>
    <name evidence="1" type="ORF">KQX54_015277</name>
</gene>
<sequence length="112" mass="13054">MRKHNRLTTSPMTYRSSFISVQERYRNCDEYFTDGSVIENRSGFAVVTNTSIIHSYRMHDYCPIWAYSLSNLLALKNQYSKHPLIQLIHKTLEELEALGKSDLRLGSSKSRH</sequence>
<proteinExistence type="predicted"/>
<dbReference type="Proteomes" id="UP000826195">
    <property type="component" value="Unassembled WGS sequence"/>
</dbReference>
<reference evidence="1 2" key="1">
    <citation type="journal article" date="2021" name="J. Hered.">
        <title>A chromosome-level genome assembly of the parasitoid wasp, Cotesia glomerata (Hymenoptera: Braconidae).</title>
        <authorList>
            <person name="Pinto B.J."/>
            <person name="Weis J.J."/>
            <person name="Gamble T."/>
            <person name="Ode P.J."/>
            <person name="Paul R."/>
            <person name="Zaspel J.M."/>
        </authorList>
    </citation>
    <scope>NUCLEOTIDE SEQUENCE [LARGE SCALE GENOMIC DNA]</scope>
    <source>
        <strain evidence="1">CgM1</strain>
    </source>
</reference>
<dbReference type="AlphaFoldDB" id="A0AAV7J7S7"/>
<keyword evidence="2" id="KW-1185">Reference proteome</keyword>
<evidence type="ECO:0000313" key="1">
    <source>
        <dbReference type="EMBL" id="KAH0567863.1"/>
    </source>
</evidence>
<protein>
    <submittedName>
        <fullName evidence="1">Uncharacterized protein</fullName>
    </submittedName>
</protein>
<evidence type="ECO:0000313" key="2">
    <source>
        <dbReference type="Proteomes" id="UP000826195"/>
    </source>
</evidence>